<evidence type="ECO:0000313" key="2">
    <source>
        <dbReference type="Proteomes" id="UP000014012"/>
    </source>
</evidence>
<gene>
    <name evidence="1" type="ORF">PLESHI_16587</name>
</gene>
<accession>R8ALI7</accession>
<dbReference type="EMBL" id="AQQO01000371">
    <property type="protein sequence ID" value="EON87195.1"/>
    <property type="molecule type" value="Genomic_DNA"/>
</dbReference>
<dbReference type="Proteomes" id="UP000014012">
    <property type="component" value="Unassembled WGS sequence"/>
</dbReference>
<reference evidence="1 2" key="1">
    <citation type="journal article" date="2013" name="Genome Announc.">
        <title>Genome Sequence of Plesiomonas shigelloides Strain 302-73 (Serotype O1).</title>
        <authorList>
            <person name="Pique N."/>
            <person name="Aquilini E."/>
            <person name="Alioto T."/>
            <person name="Minana-Galbis D."/>
            <person name="Tomas J.M."/>
        </authorList>
    </citation>
    <scope>NUCLEOTIDE SEQUENCE [LARGE SCALE GENOMIC DNA]</scope>
    <source>
        <strain evidence="1 2">302-73</strain>
    </source>
</reference>
<name>R8ALI7_PLESH</name>
<comment type="caution">
    <text evidence="1">The sequence shown here is derived from an EMBL/GenBank/DDBJ whole genome shotgun (WGS) entry which is preliminary data.</text>
</comment>
<dbReference type="PATRIC" id="fig|1315976.3.peg.3172"/>
<sequence>MGLLKQIYRYTHSRAYRHNENLWPEVKIQRKKTGEIYSVSYKKENIKLKNINEIKKTAINCLIVASGPSMNTTIINRNNYDVVFAVNGSYIINNRMRFTHYLVVDQDFVLKRFDIISMALENENLIFLTTAMCLWRIKKTAKIEIKCHLIIVEDICEKVYHAKTEVSKINNAVLIKHEKKPEIAFSTDIREGIVDCGTVVYWAMQIAYFMEAKKITFSGLDMGGFNKPRFYETEQNTQPSKLQSNFESRILPAFYLASKIMRDKKITTLNLSIGSAIPNEIINKSNEDTHV</sequence>
<keyword evidence="2" id="KW-1185">Reference proteome</keyword>
<dbReference type="HOGENOM" id="CLU_080127_0_0_6"/>
<dbReference type="OrthoDB" id="9177936at2"/>
<protein>
    <submittedName>
        <fullName evidence="1">Lipopolysaccharide core biosynthesis protein RfaZ</fullName>
    </submittedName>
</protein>
<proteinExistence type="predicted"/>
<dbReference type="RefSeq" id="WP_010864904.1">
    <property type="nucleotide sequence ID" value="NZ_KB944511.1"/>
</dbReference>
<organism evidence="1 2">
    <name type="scientific">Plesiomonas shigelloides 302-73</name>
    <dbReference type="NCBI Taxonomy" id="1315976"/>
    <lineage>
        <taxon>Bacteria</taxon>
        <taxon>Pseudomonadati</taxon>
        <taxon>Pseudomonadota</taxon>
        <taxon>Gammaproteobacteria</taxon>
        <taxon>Enterobacterales</taxon>
        <taxon>Enterobacteriaceae</taxon>
        <taxon>Plesiomonas</taxon>
    </lineage>
</organism>
<dbReference type="AlphaFoldDB" id="R8ALI7"/>
<evidence type="ECO:0000313" key="1">
    <source>
        <dbReference type="EMBL" id="EON87195.1"/>
    </source>
</evidence>
<dbReference type="Gene3D" id="3.90.1480.10">
    <property type="entry name" value="Alpha-2,3-sialyltransferase"/>
    <property type="match status" value="1"/>
</dbReference>